<dbReference type="PANTHER" id="PTHR31001">
    <property type="entry name" value="UNCHARACTERIZED TRANSCRIPTIONAL REGULATORY PROTEIN"/>
    <property type="match status" value="1"/>
</dbReference>
<sequence>MRPADIISSVPPPFKYPLVHALLSVISNVRPTFCVTVPLSHRSQHRGSSVICVVPGLLNSDYTFCIRGLHQQCDFFSLYSNSSNMSLRPCQPCRSSKIRCTREFPHCQSCIKRGRCSLCVYETEVSDQKPALPKPQSKRQKQKQEQASGEYQFRWRDFEPQSEQILRYEMSTNEEMQHVIQPTKEADTNHLHQRHSGRADMVPHEMSPKSIAATTAERNPIYQPEYGVAAVEDTLEGPQSILLSQPTPCYAQTIPPASLPPRPNFDLTISGRHICGPHTTHQLLLVLSYLFISSMLPADIGALWKVICRRHRDWEESFVLQHEQLQQWLISVRNVLTNSDGLHTVTLEDIEHQTRYILFILGENTPPHSSFISETFRSEKPPYRPFGVRASIALICHAFGGIRADELEGYEAKEIWTRDQNFLSTMAFRLKESPLFGAEVSVNHLQSMILGLQKALQCEEIRVSGMEFRTLRIESKLEVLGYYRRAFLAFNPMLLPKILASLKEANDLTTLLWHYQLTNMERNLDRTKLALRLANIFMSQAPERLDAAFRNTREIQLSKADRVVAMEMMHVKSFEEAYKLNPAEPTTVRVFHVLP</sequence>
<dbReference type="Gene3D" id="4.10.240.10">
    <property type="entry name" value="Zn(2)-C6 fungal-type DNA-binding domain"/>
    <property type="match status" value="1"/>
</dbReference>
<protein>
    <recommendedName>
        <fullName evidence="7">Zn(2)-C6 fungal-type domain-containing protein</fullName>
    </recommendedName>
</protein>
<dbReference type="AlphaFoldDB" id="A0A9W4HQF8"/>
<dbReference type="PROSITE" id="PS50048">
    <property type="entry name" value="ZN2_CY6_FUNGAL_2"/>
    <property type="match status" value="1"/>
</dbReference>
<dbReference type="SMART" id="SM00066">
    <property type="entry name" value="GAL4"/>
    <property type="match status" value="1"/>
</dbReference>
<organism evidence="8 9">
    <name type="scientific">Penicillium nalgiovense</name>
    <dbReference type="NCBI Taxonomy" id="60175"/>
    <lineage>
        <taxon>Eukaryota</taxon>
        <taxon>Fungi</taxon>
        <taxon>Dikarya</taxon>
        <taxon>Ascomycota</taxon>
        <taxon>Pezizomycotina</taxon>
        <taxon>Eurotiomycetes</taxon>
        <taxon>Eurotiomycetidae</taxon>
        <taxon>Eurotiales</taxon>
        <taxon>Aspergillaceae</taxon>
        <taxon>Penicillium</taxon>
    </lineage>
</organism>
<evidence type="ECO:0000256" key="4">
    <source>
        <dbReference type="ARBA" id="ARBA00023163"/>
    </source>
</evidence>
<gene>
    <name evidence="8" type="ORF">PNAL_LOCUS4454</name>
</gene>
<evidence type="ECO:0000256" key="1">
    <source>
        <dbReference type="ARBA" id="ARBA00004123"/>
    </source>
</evidence>
<dbReference type="InterPro" id="IPR050613">
    <property type="entry name" value="Sec_Metabolite_Reg"/>
</dbReference>
<dbReference type="InterPro" id="IPR036864">
    <property type="entry name" value="Zn2-C6_fun-type_DNA-bd_sf"/>
</dbReference>
<keyword evidence="5" id="KW-0539">Nucleus</keyword>
<dbReference type="GO" id="GO:0003677">
    <property type="term" value="F:DNA binding"/>
    <property type="evidence" value="ECO:0007669"/>
    <property type="project" value="UniProtKB-KW"/>
</dbReference>
<evidence type="ECO:0000256" key="6">
    <source>
        <dbReference type="SAM" id="MobiDB-lite"/>
    </source>
</evidence>
<dbReference type="GO" id="GO:0000981">
    <property type="term" value="F:DNA-binding transcription factor activity, RNA polymerase II-specific"/>
    <property type="evidence" value="ECO:0007669"/>
    <property type="project" value="InterPro"/>
</dbReference>
<name>A0A9W4HQF8_PENNA</name>
<feature type="domain" description="Zn(2)-C6 fungal-type" evidence="7">
    <location>
        <begin position="89"/>
        <end position="121"/>
    </location>
</feature>
<dbReference type="EMBL" id="CAJVNV010000173">
    <property type="protein sequence ID" value="CAG8092447.1"/>
    <property type="molecule type" value="Genomic_DNA"/>
</dbReference>
<comment type="subcellular location">
    <subcellularLocation>
        <location evidence="1">Nucleus</location>
    </subcellularLocation>
</comment>
<dbReference type="GO" id="GO:0005634">
    <property type="term" value="C:nucleus"/>
    <property type="evidence" value="ECO:0007669"/>
    <property type="project" value="UniProtKB-SubCell"/>
</dbReference>
<dbReference type="OrthoDB" id="1739143at2759"/>
<evidence type="ECO:0000256" key="2">
    <source>
        <dbReference type="ARBA" id="ARBA00023015"/>
    </source>
</evidence>
<comment type="caution">
    <text evidence="8">The sequence shown here is derived from an EMBL/GenBank/DDBJ whole genome shotgun (WGS) entry which is preliminary data.</text>
</comment>
<evidence type="ECO:0000313" key="8">
    <source>
        <dbReference type="EMBL" id="CAG8092447.1"/>
    </source>
</evidence>
<feature type="region of interest" description="Disordered" evidence="6">
    <location>
        <begin position="129"/>
        <end position="152"/>
    </location>
</feature>
<reference evidence="8" key="1">
    <citation type="submission" date="2021-07" db="EMBL/GenBank/DDBJ databases">
        <authorList>
            <person name="Branca A.L. A."/>
        </authorList>
    </citation>
    <scope>NUCLEOTIDE SEQUENCE</scope>
</reference>
<dbReference type="Proteomes" id="UP001153461">
    <property type="component" value="Unassembled WGS sequence"/>
</dbReference>
<keyword evidence="3" id="KW-0238">DNA-binding</keyword>
<proteinExistence type="predicted"/>
<accession>A0A9W4HQF8</accession>
<evidence type="ECO:0000259" key="7">
    <source>
        <dbReference type="PROSITE" id="PS50048"/>
    </source>
</evidence>
<dbReference type="Pfam" id="PF00172">
    <property type="entry name" value="Zn_clus"/>
    <property type="match status" value="1"/>
</dbReference>
<evidence type="ECO:0000256" key="5">
    <source>
        <dbReference type="ARBA" id="ARBA00023242"/>
    </source>
</evidence>
<keyword evidence="4" id="KW-0804">Transcription</keyword>
<evidence type="ECO:0000313" key="9">
    <source>
        <dbReference type="Proteomes" id="UP001153461"/>
    </source>
</evidence>
<dbReference type="SUPFAM" id="SSF57701">
    <property type="entry name" value="Zn2/Cys6 DNA-binding domain"/>
    <property type="match status" value="1"/>
</dbReference>
<dbReference type="InterPro" id="IPR001138">
    <property type="entry name" value="Zn2Cys6_DnaBD"/>
</dbReference>
<dbReference type="GO" id="GO:0008270">
    <property type="term" value="F:zinc ion binding"/>
    <property type="evidence" value="ECO:0007669"/>
    <property type="project" value="InterPro"/>
</dbReference>
<dbReference type="CDD" id="cd00067">
    <property type="entry name" value="GAL4"/>
    <property type="match status" value="1"/>
</dbReference>
<evidence type="ECO:0000256" key="3">
    <source>
        <dbReference type="ARBA" id="ARBA00023125"/>
    </source>
</evidence>
<keyword evidence="2" id="KW-0805">Transcription regulation</keyword>